<protein>
    <submittedName>
        <fullName evidence="1">Uncharacterized protein</fullName>
    </submittedName>
</protein>
<keyword evidence="2" id="KW-1185">Reference proteome</keyword>
<dbReference type="AlphaFoldDB" id="A0A1B0D4X0"/>
<dbReference type="EnsemblMetazoa" id="PPAI002528-RA">
    <property type="protein sequence ID" value="PPAI002528-PA"/>
    <property type="gene ID" value="PPAI002528"/>
</dbReference>
<dbReference type="VEuPathDB" id="VectorBase:PPAI002528"/>
<reference evidence="1" key="1">
    <citation type="submission" date="2022-08" db="UniProtKB">
        <authorList>
            <consortium name="EnsemblMetazoa"/>
        </authorList>
    </citation>
    <scope>IDENTIFICATION</scope>
    <source>
        <strain evidence="1">Israel</strain>
    </source>
</reference>
<evidence type="ECO:0000313" key="1">
    <source>
        <dbReference type="EnsemblMetazoa" id="PPAI002528-PA"/>
    </source>
</evidence>
<accession>A0A1B0D4X0</accession>
<name>A0A1B0D4X0_PHLPP</name>
<sequence length="333" mass="37085">MTFLDTTKVQIRFDGHPEVLSRGQTKIEELDNAKNSVFFIGVHLIVRTSVFKPSGKMRILVIGLVISATLVALIRAAPPELCKEVEENEPKCEETEYEKYMKCLEDRKERRKKRQAVCPFLQQQPLPVMPVALSQQQVLPINTNCDDYRACVAGCQGNSTCIPLCPVCPTQTVPSQTGSGCPLEYHTCVGNCNSNIACQTDCKRLCTNEYRSVIIHGMNGDAENRIDTPLTSGRNITTVIKLNNYINNTNVVNVPTNVNATHVNNIHIYTNSSRSGGKYGLGYSQKGDCCLSVQPKSCHASSQGYRCHHKRRRTCGHQCKSRIIHAVPRKRCS</sequence>
<dbReference type="VEuPathDB" id="VectorBase:PPAPM1_012421"/>
<dbReference type="EMBL" id="AJVK01024911">
    <property type="status" value="NOT_ANNOTATED_CDS"/>
    <property type="molecule type" value="Genomic_DNA"/>
</dbReference>
<evidence type="ECO:0000313" key="2">
    <source>
        <dbReference type="Proteomes" id="UP000092462"/>
    </source>
</evidence>
<dbReference type="Proteomes" id="UP000092462">
    <property type="component" value="Unassembled WGS sequence"/>
</dbReference>
<proteinExistence type="predicted"/>
<organism evidence="1 2">
    <name type="scientific">Phlebotomus papatasi</name>
    <name type="common">Sandfly</name>
    <dbReference type="NCBI Taxonomy" id="29031"/>
    <lineage>
        <taxon>Eukaryota</taxon>
        <taxon>Metazoa</taxon>
        <taxon>Ecdysozoa</taxon>
        <taxon>Arthropoda</taxon>
        <taxon>Hexapoda</taxon>
        <taxon>Insecta</taxon>
        <taxon>Pterygota</taxon>
        <taxon>Neoptera</taxon>
        <taxon>Endopterygota</taxon>
        <taxon>Diptera</taxon>
        <taxon>Nematocera</taxon>
        <taxon>Psychodoidea</taxon>
        <taxon>Psychodidae</taxon>
        <taxon>Phlebotomus</taxon>
        <taxon>Phlebotomus</taxon>
    </lineage>
</organism>